<accession>A0AAN9XK04</accession>
<dbReference type="PANTHER" id="PTHR33184:SF64">
    <property type="entry name" value="BETA-1,3-N-ACETYLGLUCOSAMINYLTRANSFERASE FAMILY PROTEIN"/>
    <property type="match status" value="1"/>
</dbReference>
<dbReference type="Proteomes" id="UP001386955">
    <property type="component" value="Unassembled WGS sequence"/>
</dbReference>
<reference evidence="2 3" key="1">
    <citation type="submission" date="2024-01" db="EMBL/GenBank/DDBJ databases">
        <title>The genomes of 5 underutilized Papilionoideae crops provide insights into root nodulation and disease resistanc.</title>
        <authorList>
            <person name="Jiang F."/>
        </authorList>
    </citation>
    <scope>NUCLEOTIDE SEQUENCE [LARGE SCALE GENOMIC DNA]</scope>
    <source>
        <strain evidence="2">DUOXIRENSHENG_FW03</strain>
        <tissue evidence="2">Leaves</tissue>
    </source>
</reference>
<dbReference type="AlphaFoldDB" id="A0AAN9XK04"/>
<evidence type="ECO:0000256" key="1">
    <source>
        <dbReference type="ARBA" id="ARBA00022729"/>
    </source>
</evidence>
<evidence type="ECO:0000313" key="3">
    <source>
        <dbReference type="Proteomes" id="UP001386955"/>
    </source>
</evidence>
<sequence>MVDSPVKTIFSIVLFLVLISQDSTIKILNAITFLVLISQGYSQCYLRDIVVSQIQTGVKVKGKPEWSVTVTNKCPCVHKNVILSCTGFQSTEPINPLVLKVSPRGCLLNAGQPLYRDDIKFKYAWDQQFPFKPLSSQISCS</sequence>
<comment type="caution">
    <text evidence="2">The sequence shown here is derived from an EMBL/GenBank/DDBJ whole genome shotgun (WGS) entry which is preliminary data.</text>
</comment>
<keyword evidence="1" id="KW-0732">Signal</keyword>
<organism evidence="2 3">
    <name type="scientific">Psophocarpus tetragonolobus</name>
    <name type="common">Winged bean</name>
    <name type="synonym">Dolichos tetragonolobus</name>
    <dbReference type="NCBI Taxonomy" id="3891"/>
    <lineage>
        <taxon>Eukaryota</taxon>
        <taxon>Viridiplantae</taxon>
        <taxon>Streptophyta</taxon>
        <taxon>Embryophyta</taxon>
        <taxon>Tracheophyta</taxon>
        <taxon>Spermatophyta</taxon>
        <taxon>Magnoliopsida</taxon>
        <taxon>eudicotyledons</taxon>
        <taxon>Gunneridae</taxon>
        <taxon>Pentapetalae</taxon>
        <taxon>rosids</taxon>
        <taxon>fabids</taxon>
        <taxon>Fabales</taxon>
        <taxon>Fabaceae</taxon>
        <taxon>Papilionoideae</taxon>
        <taxon>50 kb inversion clade</taxon>
        <taxon>NPAAA clade</taxon>
        <taxon>indigoferoid/millettioid clade</taxon>
        <taxon>Phaseoleae</taxon>
        <taxon>Psophocarpus</taxon>
    </lineage>
</organism>
<dbReference type="InterPro" id="IPR040361">
    <property type="entry name" value="TPD1"/>
</dbReference>
<dbReference type="PANTHER" id="PTHR33184">
    <property type="entry name" value="PROTEIN TAPETUM DETERMINANT 1-LIKE-RELATED"/>
    <property type="match status" value="1"/>
</dbReference>
<gene>
    <name evidence="2" type="ORF">VNO78_15892</name>
</gene>
<evidence type="ECO:0000313" key="2">
    <source>
        <dbReference type="EMBL" id="KAK7395340.1"/>
    </source>
</evidence>
<keyword evidence="3" id="KW-1185">Reference proteome</keyword>
<name>A0AAN9XK04_PSOTE</name>
<protein>
    <submittedName>
        <fullName evidence="2">Uncharacterized protein</fullName>
    </submittedName>
</protein>
<dbReference type="GO" id="GO:0001709">
    <property type="term" value="P:cell fate determination"/>
    <property type="evidence" value="ECO:0007669"/>
    <property type="project" value="TreeGrafter"/>
</dbReference>
<dbReference type="EMBL" id="JAYMYS010000004">
    <property type="protein sequence ID" value="KAK7395340.1"/>
    <property type="molecule type" value="Genomic_DNA"/>
</dbReference>
<proteinExistence type="predicted"/>
<dbReference type="Pfam" id="PF24068">
    <property type="entry name" value="TPD1_C"/>
    <property type="match status" value="1"/>
</dbReference>